<reference evidence="2 3" key="1">
    <citation type="submission" date="2016-12" db="EMBL/GenBank/DDBJ databases">
        <title>The genomes of Aspergillus section Nigri reveals drivers in fungal speciation.</title>
        <authorList>
            <consortium name="DOE Joint Genome Institute"/>
            <person name="Vesth T.C."/>
            <person name="Nybo J."/>
            <person name="Theobald S."/>
            <person name="Brandl J."/>
            <person name="Frisvad J.C."/>
            <person name="Nielsen K.F."/>
            <person name="Lyhne E.K."/>
            <person name="Kogle M.E."/>
            <person name="Kuo A."/>
            <person name="Riley R."/>
            <person name="Clum A."/>
            <person name="Nolan M."/>
            <person name="Lipzen A."/>
            <person name="Salamov A."/>
            <person name="Henrissat B."/>
            <person name="Wiebenga A."/>
            <person name="De Vries R.P."/>
            <person name="Grigoriev I.V."/>
            <person name="Mortensen U.H."/>
            <person name="Andersen M.R."/>
            <person name="Baker S.E."/>
        </authorList>
    </citation>
    <scope>NUCLEOTIDE SEQUENCE [LARGE SCALE GENOMIC DNA]</scope>
    <source>
        <strain evidence="2 3">IBT 23096</strain>
    </source>
</reference>
<comment type="caution">
    <text evidence="2">The sequence shown here is derived from an EMBL/GenBank/DDBJ whole genome shotgun (WGS) entry which is preliminary data.</text>
</comment>
<feature type="compositionally biased region" description="Basic and acidic residues" evidence="1">
    <location>
        <begin position="166"/>
        <end position="178"/>
    </location>
</feature>
<dbReference type="RefSeq" id="XP_024702360.1">
    <property type="nucleotide sequence ID" value="XM_024842906.1"/>
</dbReference>
<feature type="region of interest" description="Disordered" evidence="1">
    <location>
        <begin position="150"/>
        <end position="178"/>
    </location>
</feature>
<dbReference type="AlphaFoldDB" id="A0A2I2G2E9"/>
<evidence type="ECO:0000256" key="1">
    <source>
        <dbReference type="SAM" id="MobiDB-lite"/>
    </source>
</evidence>
<accession>A0A2I2G2E9</accession>
<evidence type="ECO:0000313" key="2">
    <source>
        <dbReference type="EMBL" id="PLB47058.1"/>
    </source>
</evidence>
<proteinExistence type="predicted"/>
<feature type="region of interest" description="Disordered" evidence="1">
    <location>
        <begin position="61"/>
        <end position="124"/>
    </location>
</feature>
<protein>
    <submittedName>
        <fullName evidence="2">Uncharacterized protein</fullName>
    </submittedName>
</protein>
<dbReference type="EMBL" id="MSFO01000006">
    <property type="protein sequence ID" value="PLB47058.1"/>
    <property type="molecule type" value="Genomic_DNA"/>
</dbReference>
<keyword evidence="3" id="KW-1185">Reference proteome</keyword>
<dbReference type="Proteomes" id="UP000234275">
    <property type="component" value="Unassembled WGS sequence"/>
</dbReference>
<evidence type="ECO:0000313" key="3">
    <source>
        <dbReference type="Proteomes" id="UP000234275"/>
    </source>
</evidence>
<dbReference type="OrthoDB" id="10620762at2759"/>
<feature type="compositionally biased region" description="Basic and acidic residues" evidence="1">
    <location>
        <begin position="61"/>
        <end position="90"/>
    </location>
</feature>
<dbReference type="VEuPathDB" id="FungiDB:P170DRAFT_233154"/>
<dbReference type="GeneID" id="36550605"/>
<organism evidence="2 3">
    <name type="scientific">Aspergillus steynii IBT 23096</name>
    <dbReference type="NCBI Taxonomy" id="1392250"/>
    <lineage>
        <taxon>Eukaryota</taxon>
        <taxon>Fungi</taxon>
        <taxon>Dikarya</taxon>
        <taxon>Ascomycota</taxon>
        <taxon>Pezizomycotina</taxon>
        <taxon>Eurotiomycetes</taxon>
        <taxon>Eurotiomycetidae</taxon>
        <taxon>Eurotiales</taxon>
        <taxon>Aspergillaceae</taxon>
        <taxon>Aspergillus</taxon>
        <taxon>Aspergillus subgen. Circumdati</taxon>
    </lineage>
</organism>
<gene>
    <name evidence="2" type="ORF">P170DRAFT_233154</name>
</gene>
<sequence length="178" mass="20111">MIAVPQEQQQIIHERWRRLGAHSKRRPQTKPNYSLQRLGGLVFLDHAGTLLSRREAGRVGRLRDLGDGGEGRGKEIQDVEPKGRGGGGREPKHRKRREREQTNEYEAEGEGRGEGKGNKNRAQGARYTSVRTLIFLFWYRPPLVGLAGSGKGSNWQAGKVRQLKGKTMEERGDFQTKL</sequence>
<name>A0A2I2G2E9_9EURO</name>